<protein>
    <submittedName>
        <fullName evidence="1">2-oxoacid_dh domain-containing protein</fullName>
    </submittedName>
</protein>
<dbReference type="AlphaFoldDB" id="A0A183L4Y8"/>
<evidence type="ECO:0000313" key="1">
    <source>
        <dbReference type="WBParaSite" id="SCUD_0002240301-mRNA-1"/>
    </source>
</evidence>
<organism evidence="1">
    <name type="scientific">Schistosoma curassoni</name>
    <dbReference type="NCBI Taxonomy" id="6186"/>
    <lineage>
        <taxon>Eukaryota</taxon>
        <taxon>Metazoa</taxon>
        <taxon>Spiralia</taxon>
        <taxon>Lophotrochozoa</taxon>
        <taxon>Platyhelminthes</taxon>
        <taxon>Trematoda</taxon>
        <taxon>Digenea</taxon>
        <taxon>Strigeidida</taxon>
        <taxon>Schistosomatoidea</taxon>
        <taxon>Schistosomatidae</taxon>
        <taxon>Schistosoma</taxon>
    </lineage>
</organism>
<dbReference type="WBParaSite" id="SCUD_0002240301-mRNA-1">
    <property type="protein sequence ID" value="SCUD_0002240301-mRNA-1"/>
    <property type="gene ID" value="SCUD_0002240301"/>
</dbReference>
<reference evidence="1" key="1">
    <citation type="submission" date="2016-06" db="UniProtKB">
        <authorList>
            <consortium name="WormBaseParasite"/>
        </authorList>
    </citation>
    <scope>IDENTIFICATION</scope>
</reference>
<sequence length="79" mass="9291">MSTFGSINNSSVISRTPWSQLDSQLSVTFDHRYMNRQTVVSHFRNYAVASNQLQYVLLVCERVVYDLCSYFNSKMIWKK</sequence>
<accession>A0A183L4Y8</accession>
<name>A0A183L4Y8_9TREM</name>
<proteinExistence type="predicted"/>